<keyword evidence="2" id="KW-1185">Reference proteome</keyword>
<dbReference type="EMBL" id="MU273703">
    <property type="protein sequence ID" value="KAI0029035.1"/>
    <property type="molecule type" value="Genomic_DNA"/>
</dbReference>
<name>A0ACB8QBV3_9AGAM</name>
<comment type="caution">
    <text evidence="1">The sequence shown here is derived from an EMBL/GenBank/DDBJ whole genome shotgun (WGS) entry which is preliminary data.</text>
</comment>
<proteinExistence type="predicted"/>
<sequence>MSPSRPARAAGLLFLFLSSFFAFACAQDFSVPNNWRKSTSSLSRTERSALAEGALSTLPPLINPLNGTIGPLNFPQTAALISVFAQFDYFNGTTTYIGNATNNLQTFGRLNANFYNNATQFGIAAYYCYRAYNQSYLLDMAVDVWKASLQSMITVADAQNGTHAGRTVSFQSSCPAFQNTPGGTTAGGVFWLVDSPTNTLVNGESIGPFMELSAYLYEGTKNQTYLDIAQLTAEFMRNHMYNGTIILDTFDVTVCGGPDTGEPGVFTYNEAFYIEGLAVLANVTGNSTWTSLVENLAVSTIKFPAWTESDGINMEALLIRALRELWARTQNENLKQLIEAYILVQHNALLDLATVSGSNHYSNSWIGPPVSALLPWGQIAALDVLNSAFDMAAPDGSPAQTQTPESGSPNTPTVRTPMIGAIAGGAVGGAVGATAVVVLGLMLLRRRRRRRGRHARDFSIPRSDDGVDGALMAMHEPHSHGSVEPFLQQAASGSSIDASLGSAAGTRPAVYAPHVAKRLHDLPAAVVRSEGAGSSGGGGSGGGGSSGYGEDSSGGGGSSGGRGGAAAVDVDEEPLPTDPVELQRLWRILQRMQAESEGASEAPPRYEG</sequence>
<gene>
    <name evidence="1" type="ORF">K488DRAFT_89128</name>
</gene>
<dbReference type="Proteomes" id="UP000814128">
    <property type="component" value="Unassembled WGS sequence"/>
</dbReference>
<reference evidence="1" key="2">
    <citation type="journal article" date="2022" name="New Phytol.">
        <title>Evolutionary transition to the ectomycorrhizal habit in the genomes of a hyperdiverse lineage of mushroom-forming fungi.</title>
        <authorList>
            <person name="Looney B."/>
            <person name="Miyauchi S."/>
            <person name="Morin E."/>
            <person name="Drula E."/>
            <person name="Courty P.E."/>
            <person name="Kohler A."/>
            <person name="Kuo A."/>
            <person name="LaButti K."/>
            <person name="Pangilinan J."/>
            <person name="Lipzen A."/>
            <person name="Riley R."/>
            <person name="Andreopoulos W."/>
            <person name="He G."/>
            <person name="Johnson J."/>
            <person name="Nolan M."/>
            <person name="Tritt A."/>
            <person name="Barry K.W."/>
            <person name="Grigoriev I.V."/>
            <person name="Nagy L.G."/>
            <person name="Hibbett D."/>
            <person name="Henrissat B."/>
            <person name="Matheny P.B."/>
            <person name="Labbe J."/>
            <person name="Martin F.M."/>
        </authorList>
    </citation>
    <scope>NUCLEOTIDE SEQUENCE</scope>
    <source>
        <strain evidence="1">EC-137</strain>
    </source>
</reference>
<evidence type="ECO:0000313" key="1">
    <source>
        <dbReference type="EMBL" id="KAI0029035.1"/>
    </source>
</evidence>
<organism evidence="1 2">
    <name type="scientific">Vararia minispora EC-137</name>
    <dbReference type="NCBI Taxonomy" id="1314806"/>
    <lineage>
        <taxon>Eukaryota</taxon>
        <taxon>Fungi</taxon>
        <taxon>Dikarya</taxon>
        <taxon>Basidiomycota</taxon>
        <taxon>Agaricomycotina</taxon>
        <taxon>Agaricomycetes</taxon>
        <taxon>Russulales</taxon>
        <taxon>Lachnocladiaceae</taxon>
        <taxon>Vararia</taxon>
    </lineage>
</organism>
<reference evidence="1" key="1">
    <citation type="submission" date="2021-02" db="EMBL/GenBank/DDBJ databases">
        <authorList>
            <consortium name="DOE Joint Genome Institute"/>
            <person name="Ahrendt S."/>
            <person name="Looney B.P."/>
            <person name="Miyauchi S."/>
            <person name="Morin E."/>
            <person name="Drula E."/>
            <person name="Courty P.E."/>
            <person name="Chicoki N."/>
            <person name="Fauchery L."/>
            <person name="Kohler A."/>
            <person name="Kuo A."/>
            <person name="Labutti K."/>
            <person name="Pangilinan J."/>
            <person name="Lipzen A."/>
            <person name="Riley R."/>
            <person name="Andreopoulos W."/>
            <person name="He G."/>
            <person name="Johnson J."/>
            <person name="Barry K.W."/>
            <person name="Grigoriev I.V."/>
            <person name="Nagy L."/>
            <person name="Hibbett D."/>
            <person name="Henrissat B."/>
            <person name="Matheny P.B."/>
            <person name="Labbe J."/>
            <person name="Martin F."/>
        </authorList>
    </citation>
    <scope>NUCLEOTIDE SEQUENCE</scope>
    <source>
        <strain evidence="1">EC-137</strain>
    </source>
</reference>
<protein>
    <submittedName>
        <fullName evidence="1">Six-hairpin glycosidase-like protein</fullName>
    </submittedName>
</protein>
<accession>A0ACB8QBV3</accession>
<evidence type="ECO:0000313" key="2">
    <source>
        <dbReference type="Proteomes" id="UP000814128"/>
    </source>
</evidence>